<dbReference type="Gene3D" id="3.30.565.10">
    <property type="entry name" value="Histidine kinase-like ATPase, C-terminal domain"/>
    <property type="match status" value="1"/>
</dbReference>
<protein>
    <submittedName>
        <fullName evidence="1">ATP-binding protein</fullName>
    </submittedName>
</protein>
<dbReference type="AlphaFoldDB" id="A0ABD5XVS1"/>
<sequence length="137" mass="15529">MSGSKPEQNLAMRFDLNVLKHLGLRMYTSLPAVISEYVANAWDAWATEVKIRIPQDESMSPDYQITIQDNGRGMTKQEINDEFLVVGRNRRVDEDKDYVEKDGHQRKVMGRKGIGKLAGFGVADVVRIRTVKDGRSC</sequence>
<dbReference type="EMBL" id="JBHSZG010000008">
    <property type="protein sequence ID" value="MFC7137991.1"/>
    <property type="molecule type" value="Genomic_DNA"/>
</dbReference>
<comment type="caution">
    <text evidence="1">The sequence shown here is derived from an EMBL/GenBank/DDBJ whole genome shotgun (WGS) entry which is preliminary data.</text>
</comment>
<evidence type="ECO:0000313" key="1">
    <source>
        <dbReference type="EMBL" id="MFC7137991.1"/>
    </source>
</evidence>
<name>A0ABD5XVS1_9EURY</name>
<dbReference type="Pfam" id="PF13589">
    <property type="entry name" value="HATPase_c_3"/>
    <property type="match status" value="1"/>
</dbReference>
<accession>A0ABD5XVS1</accession>
<dbReference type="InterPro" id="IPR020575">
    <property type="entry name" value="Hsp90_N"/>
</dbReference>
<evidence type="ECO:0000313" key="2">
    <source>
        <dbReference type="Proteomes" id="UP001596368"/>
    </source>
</evidence>
<dbReference type="Proteomes" id="UP001596368">
    <property type="component" value="Unassembled WGS sequence"/>
</dbReference>
<keyword evidence="1" id="KW-0067">ATP-binding</keyword>
<gene>
    <name evidence="1" type="ORF">ACFQRB_19120</name>
</gene>
<keyword evidence="2" id="KW-1185">Reference proteome</keyword>
<reference evidence="1 2" key="1">
    <citation type="journal article" date="2019" name="Int. J. Syst. Evol. Microbiol.">
        <title>The Global Catalogue of Microorganisms (GCM) 10K type strain sequencing project: providing services to taxonomists for standard genome sequencing and annotation.</title>
        <authorList>
            <consortium name="The Broad Institute Genomics Platform"/>
            <consortium name="The Broad Institute Genome Sequencing Center for Infectious Disease"/>
            <person name="Wu L."/>
            <person name="Ma J."/>
        </authorList>
    </citation>
    <scope>NUCLEOTIDE SEQUENCE [LARGE SCALE GENOMIC DNA]</scope>
    <source>
        <strain evidence="1 2">DT92</strain>
    </source>
</reference>
<dbReference type="GO" id="GO:0005524">
    <property type="term" value="F:ATP binding"/>
    <property type="evidence" value="ECO:0007669"/>
    <property type="project" value="UniProtKB-KW"/>
</dbReference>
<proteinExistence type="predicted"/>
<dbReference type="SUPFAM" id="SSF55874">
    <property type="entry name" value="ATPase domain of HSP90 chaperone/DNA topoisomerase II/histidine kinase"/>
    <property type="match status" value="1"/>
</dbReference>
<dbReference type="InterPro" id="IPR036890">
    <property type="entry name" value="HATPase_C_sf"/>
</dbReference>
<keyword evidence="1" id="KW-0547">Nucleotide-binding</keyword>
<dbReference type="PRINTS" id="PR00775">
    <property type="entry name" value="HEATSHOCK90"/>
</dbReference>
<organism evidence="1 2">
    <name type="scientific">Halobaculum litoreum</name>
    <dbReference type="NCBI Taxonomy" id="3031998"/>
    <lineage>
        <taxon>Archaea</taxon>
        <taxon>Methanobacteriati</taxon>
        <taxon>Methanobacteriota</taxon>
        <taxon>Stenosarchaea group</taxon>
        <taxon>Halobacteria</taxon>
        <taxon>Halobacteriales</taxon>
        <taxon>Haloferacaceae</taxon>
        <taxon>Halobaculum</taxon>
    </lineage>
</organism>